<evidence type="ECO:0000313" key="1">
    <source>
        <dbReference type="EMBL" id="GFQ80937.1"/>
    </source>
</evidence>
<protein>
    <submittedName>
        <fullName evidence="1">THO complex subunit 1</fullName>
    </submittedName>
</protein>
<dbReference type="EMBL" id="BMAO01002461">
    <property type="protein sequence ID" value="GFQ80937.1"/>
    <property type="molecule type" value="Genomic_DNA"/>
</dbReference>
<name>A0A8X6FIZ5_TRICU</name>
<dbReference type="AlphaFoldDB" id="A0A8X6FIZ5"/>
<evidence type="ECO:0000313" key="2">
    <source>
        <dbReference type="Proteomes" id="UP000887116"/>
    </source>
</evidence>
<sequence>MRSYRSLKAELSAKFKESVDKNNFNEFFKASKTLLSSWKENDFKNIVELTIREVLLDLIKTGANITFLERFSNFY</sequence>
<dbReference type="Proteomes" id="UP000887116">
    <property type="component" value="Unassembled WGS sequence"/>
</dbReference>
<organism evidence="1 2">
    <name type="scientific">Trichonephila clavata</name>
    <name type="common">Joro spider</name>
    <name type="synonym">Nephila clavata</name>
    <dbReference type="NCBI Taxonomy" id="2740835"/>
    <lineage>
        <taxon>Eukaryota</taxon>
        <taxon>Metazoa</taxon>
        <taxon>Ecdysozoa</taxon>
        <taxon>Arthropoda</taxon>
        <taxon>Chelicerata</taxon>
        <taxon>Arachnida</taxon>
        <taxon>Araneae</taxon>
        <taxon>Araneomorphae</taxon>
        <taxon>Entelegynae</taxon>
        <taxon>Araneoidea</taxon>
        <taxon>Nephilidae</taxon>
        <taxon>Trichonephila</taxon>
    </lineage>
</organism>
<comment type="caution">
    <text evidence="1">The sequence shown here is derived from an EMBL/GenBank/DDBJ whole genome shotgun (WGS) entry which is preliminary data.</text>
</comment>
<proteinExistence type="predicted"/>
<reference evidence="1" key="1">
    <citation type="submission" date="2020-07" db="EMBL/GenBank/DDBJ databases">
        <title>Multicomponent nature underlies the extraordinary mechanical properties of spider dragline silk.</title>
        <authorList>
            <person name="Kono N."/>
            <person name="Nakamura H."/>
            <person name="Mori M."/>
            <person name="Yoshida Y."/>
            <person name="Ohtoshi R."/>
            <person name="Malay A.D."/>
            <person name="Moran D.A.P."/>
            <person name="Tomita M."/>
            <person name="Numata K."/>
            <person name="Arakawa K."/>
        </authorList>
    </citation>
    <scope>NUCLEOTIDE SEQUENCE</scope>
</reference>
<accession>A0A8X6FIZ5</accession>
<gene>
    <name evidence="1" type="primary">Thoc1_1</name>
    <name evidence="1" type="ORF">TNCT_134151</name>
</gene>
<keyword evidence="2" id="KW-1185">Reference proteome</keyword>